<evidence type="ECO:0008006" key="4">
    <source>
        <dbReference type="Google" id="ProtNLM"/>
    </source>
</evidence>
<gene>
    <name evidence="2" type="ORF">Plo01_35460</name>
</gene>
<feature type="signal peptide" evidence="1">
    <location>
        <begin position="1"/>
        <end position="20"/>
    </location>
</feature>
<keyword evidence="1" id="KW-0732">Signal</keyword>
<feature type="chain" id="PRO_5039686133" description="Lipoprotein" evidence="1">
    <location>
        <begin position="21"/>
        <end position="232"/>
    </location>
</feature>
<evidence type="ECO:0000313" key="3">
    <source>
        <dbReference type="Proteomes" id="UP000616724"/>
    </source>
</evidence>
<dbReference type="EMBL" id="BOOH01000024">
    <property type="protein sequence ID" value="GIH77117.1"/>
    <property type="molecule type" value="Genomic_DNA"/>
</dbReference>
<protein>
    <recommendedName>
        <fullName evidence="4">Lipoprotein</fullName>
    </recommendedName>
</protein>
<dbReference type="RefSeq" id="WP_203891705.1">
    <property type="nucleotide sequence ID" value="NZ_BOOH01000024.1"/>
</dbReference>
<reference evidence="2 3" key="1">
    <citation type="submission" date="2021-01" db="EMBL/GenBank/DDBJ databases">
        <title>Whole genome shotgun sequence of Planobispora longispora NBRC 13918.</title>
        <authorList>
            <person name="Komaki H."/>
            <person name="Tamura T."/>
        </authorList>
    </citation>
    <scope>NUCLEOTIDE SEQUENCE [LARGE SCALE GENOMIC DNA]</scope>
    <source>
        <strain evidence="2 3">NBRC 13918</strain>
    </source>
</reference>
<organism evidence="2 3">
    <name type="scientific">Planobispora longispora</name>
    <dbReference type="NCBI Taxonomy" id="28887"/>
    <lineage>
        <taxon>Bacteria</taxon>
        <taxon>Bacillati</taxon>
        <taxon>Actinomycetota</taxon>
        <taxon>Actinomycetes</taxon>
        <taxon>Streptosporangiales</taxon>
        <taxon>Streptosporangiaceae</taxon>
        <taxon>Planobispora</taxon>
    </lineage>
</organism>
<proteinExistence type="predicted"/>
<sequence>MPISKPRITLCLTVAALAIAGCGASTSVTHTDNKPTSAQAIRTPGQKIDVSVLRATHFDSDHKGSPEELVKARDHAVIAVGRVEGFEQGRDIYAMENDPYPEKRIVMHVKVEESIKNHGLVKDDRVYVDLDQGGVYHDGTPRTSLEDFRKAIPAGTKVMLFLFEDRRTAFRIDGERNGLPDGGRLTVPDPQGIIFETGNQLLGGQEDLDARWQRLDSIDAVAERVRKTVTED</sequence>
<dbReference type="Proteomes" id="UP000616724">
    <property type="component" value="Unassembled WGS sequence"/>
</dbReference>
<name>A0A8J3W5S4_9ACTN</name>
<comment type="caution">
    <text evidence="2">The sequence shown here is derived from an EMBL/GenBank/DDBJ whole genome shotgun (WGS) entry which is preliminary data.</text>
</comment>
<dbReference type="PROSITE" id="PS51257">
    <property type="entry name" value="PROKAR_LIPOPROTEIN"/>
    <property type="match status" value="1"/>
</dbReference>
<evidence type="ECO:0000313" key="2">
    <source>
        <dbReference type="EMBL" id="GIH77117.1"/>
    </source>
</evidence>
<keyword evidence="3" id="KW-1185">Reference proteome</keyword>
<accession>A0A8J3W5S4</accession>
<evidence type="ECO:0000256" key="1">
    <source>
        <dbReference type="SAM" id="SignalP"/>
    </source>
</evidence>
<dbReference type="AlphaFoldDB" id="A0A8J3W5S4"/>